<organism evidence="2 3">
    <name type="scientific">Pedobacter westerhofensis</name>
    <dbReference type="NCBI Taxonomy" id="425512"/>
    <lineage>
        <taxon>Bacteria</taxon>
        <taxon>Pseudomonadati</taxon>
        <taxon>Bacteroidota</taxon>
        <taxon>Sphingobacteriia</taxon>
        <taxon>Sphingobacteriales</taxon>
        <taxon>Sphingobacteriaceae</taxon>
        <taxon>Pedobacter</taxon>
    </lineage>
</organism>
<dbReference type="SUPFAM" id="SSF54909">
    <property type="entry name" value="Dimeric alpha+beta barrel"/>
    <property type="match status" value="1"/>
</dbReference>
<dbReference type="EMBL" id="FXTN01000004">
    <property type="protein sequence ID" value="SMO62418.1"/>
    <property type="molecule type" value="Genomic_DNA"/>
</dbReference>
<dbReference type="Gene3D" id="3.30.70.100">
    <property type="match status" value="1"/>
</dbReference>
<dbReference type="Proteomes" id="UP000320300">
    <property type="component" value="Unassembled WGS sequence"/>
</dbReference>
<keyword evidence="2" id="KW-0560">Oxidoreductase</keyword>
<evidence type="ECO:0000259" key="1">
    <source>
        <dbReference type="PROSITE" id="PS51725"/>
    </source>
</evidence>
<proteinExistence type="predicted"/>
<dbReference type="InterPro" id="IPR007138">
    <property type="entry name" value="ABM_dom"/>
</dbReference>
<dbReference type="Pfam" id="PF03992">
    <property type="entry name" value="ABM"/>
    <property type="match status" value="1"/>
</dbReference>
<evidence type="ECO:0000313" key="2">
    <source>
        <dbReference type="EMBL" id="SMO62418.1"/>
    </source>
</evidence>
<name>A0A521CSQ7_9SPHI</name>
<dbReference type="PROSITE" id="PS51725">
    <property type="entry name" value="ABM"/>
    <property type="match status" value="1"/>
</dbReference>
<evidence type="ECO:0000313" key="3">
    <source>
        <dbReference type="Proteomes" id="UP000320300"/>
    </source>
</evidence>
<dbReference type="AlphaFoldDB" id="A0A521CSQ7"/>
<accession>A0A521CSQ7</accession>
<gene>
    <name evidence="2" type="ORF">SAMN06265348_104160</name>
</gene>
<dbReference type="RefSeq" id="WP_142527866.1">
    <property type="nucleotide sequence ID" value="NZ_CBCSJO010000001.1"/>
</dbReference>
<reference evidence="2 3" key="1">
    <citation type="submission" date="2017-05" db="EMBL/GenBank/DDBJ databases">
        <authorList>
            <person name="Varghese N."/>
            <person name="Submissions S."/>
        </authorList>
    </citation>
    <scope>NUCLEOTIDE SEQUENCE [LARGE SCALE GENOMIC DNA]</scope>
    <source>
        <strain evidence="2 3">DSM 19036</strain>
    </source>
</reference>
<keyword evidence="2" id="KW-0503">Monooxygenase</keyword>
<dbReference type="OrthoDB" id="964493at2"/>
<dbReference type="GO" id="GO:0004497">
    <property type="term" value="F:monooxygenase activity"/>
    <property type="evidence" value="ECO:0007669"/>
    <property type="project" value="UniProtKB-KW"/>
</dbReference>
<protein>
    <submittedName>
        <fullName evidence="2">Quinol monooxygenase YgiN</fullName>
    </submittedName>
</protein>
<sequence>MVTYLTIFQTNDENASRGLELIFSKLRKNTPSEPGCISYKIYTEVNNPLRSYILEIWMSQEQFEDHGEVAAANGYVKQALVFTTGPIETFQIIEK</sequence>
<feature type="domain" description="ABM" evidence="1">
    <location>
        <begin position="2"/>
        <end position="92"/>
    </location>
</feature>
<keyword evidence="3" id="KW-1185">Reference proteome</keyword>
<dbReference type="InterPro" id="IPR011008">
    <property type="entry name" value="Dimeric_a/b-barrel"/>
</dbReference>